<gene>
    <name evidence="2" type="ORF">NCTC10138_00497</name>
</gene>
<evidence type="ECO:0000256" key="1">
    <source>
        <dbReference type="SAM" id="Coils"/>
    </source>
</evidence>
<dbReference type="OrthoDB" id="384669at2"/>
<dbReference type="KEGG" id="aaxa:NCTC10138_00497"/>
<dbReference type="SUPFAM" id="SSF160527">
    <property type="entry name" value="V-type ATPase subunit E-like"/>
    <property type="match status" value="1"/>
</dbReference>
<dbReference type="Proteomes" id="UP000289841">
    <property type="component" value="Chromosome"/>
</dbReference>
<reference evidence="2 3" key="1">
    <citation type="submission" date="2019-01" db="EMBL/GenBank/DDBJ databases">
        <authorList>
            <consortium name="Pathogen Informatics"/>
        </authorList>
    </citation>
    <scope>NUCLEOTIDE SEQUENCE [LARGE SCALE GENOMIC DNA]</scope>
    <source>
        <strain evidence="2 3">NCTC10138</strain>
    </source>
</reference>
<dbReference type="EMBL" id="LR215048">
    <property type="protein sequence ID" value="VEU80140.1"/>
    <property type="molecule type" value="Genomic_DNA"/>
</dbReference>
<organism evidence="2 3">
    <name type="scientific">Haploplasma axanthum</name>
    <name type="common">Acholeplasma axanthum</name>
    <dbReference type="NCBI Taxonomy" id="29552"/>
    <lineage>
        <taxon>Bacteria</taxon>
        <taxon>Bacillati</taxon>
        <taxon>Mycoplasmatota</taxon>
        <taxon>Mollicutes</taxon>
        <taxon>Acholeplasmatales</taxon>
        <taxon>Acholeplasmataceae</taxon>
        <taxon>Haploplasma</taxon>
    </lineage>
</organism>
<feature type="coiled-coil region" evidence="1">
    <location>
        <begin position="38"/>
        <end position="69"/>
    </location>
</feature>
<name>A0A449BCS6_HAPAX</name>
<dbReference type="STRING" id="1278311.GCA_000428705_00877"/>
<keyword evidence="3" id="KW-1185">Reference proteome</keyword>
<dbReference type="RefSeq" id="WP_026391171.1">
    <property type="nucleotide sequence ID" value="NZ_LR215048.1"/>
</dbReference>
<proteinExistence type="predicted"/>
<accession>A0A449BCS6</accession>
<sequence>MGLGEKIIKKGTEEAKRILDVAKLEAKQTKLNIIAEAKEDCEIKVKNVKREIDKELKTKEKMLQFERKQAELIAKQSVIDKIFGTVSERINNLKDEELFNYVLNQIKSEKLTGDEVMRTNKLQYEKYLKALSTKKSGKLVELDKINDILKTNFKLSNEHIDINNGFILEGKFFDLNFAIEEVIDRLRDKYERKIVKELFE</sequence>
<dbReference type="AlphaFoldDB" id="A0A449BCS6"/>
<protein>
    <recommendedName>
        <fullName evidence="4">V-type proton ATPase subunit E</fullName>
    </recommendedName>
</protein>
<evidence type="ECO:0008006" key="4">
    <source>
        <dbReference type="Google" id="ProtNLM"/>
    </source>
</evidence>
<keyword evidence="1" id="KW-0175">Coiled coil</keyword>
<evidence type="ECO:0000313" key="3">
    <source>
        <dbReference type="Proteomes" id="UP000289841"/>
    </source>
</evidence>
<evidence type="ECO:0000313" key="2">
    <source>
        <dbReference type="EMBL" id="VEU80140.1"/>
    </source>
</evidence>